<organism evidence="2 3">
    <name type="scientific">Panagrolaimus superbus</name>
    <dbReference type="NCBI Taxonomy" id="310955"/>
    <lineage>
        <taxon>Eukaryota</taxon>
        <taxon>Metazoa</taxon>
        <taxon>Ecdysozoa</taxon>
        <taxon>Nematoda</taxon>
        <taxon>Chromadorea</taxon>
        <taxon>Rhabditida</taxon>
        <taxon>Tylenchina</taxon>
        <taxon>Panagrolaimomorpha</taxon>
        <taxon>Panagrolaimoidea</taxon>
        <taxon>Panagrolaimidae</taxon>
        <taxon>Panagrolaimus</taxon>
    </lineage>
</organism>
<feature type="coiled-coil region" evidence="1">
    <location>
        <begin position="67"/>
        <end position="94"/>
    </location>
</feature>
<keyword evidence="2" id="KW-1185">Reference proteome</keyword>
<dbReference type="Proteomes" id="UP000887577">
    <property type="component" value="Unplaced"/>
</dbReference>
<accession>A0A914XTD4</accession>
<keyword evidence="1" id="KW-0175">Coiled coil</keyword>
<evidence type="ECO:0000313" key="3">
    <source>
        <dbReference type="WBParaSite" id="PSU_v2.g10527.t1"/>
    </source>
</evidence>
<name>A0A914XTD4_9BILA</name>
<dbReference type="WBParaSite" id="PSU_v2.g10527.t1">
    <property type="protein sequence ID" value="PSU_v2.g10527.t1"/>
    <property type="gene ID" value="PSU_v2.g10527"/>
</dbReference>
<evidence type="ECO:0000313" key="2">
    <source>
        <dbReference type="Proteomes" id="UP000887577"/>
    </source>
</evidence>
<dbReference type="AlphaFoldDB" id="A0A914XTD4"/>
<evidence type="ECO:0000256" key="1">
    <source>
        <dbReference type="SAM" id="Coils"/>
    </source>
</evidence>
<proteinExistence type="predicted"/>
<protein>
    <submittedName>
        <fullName evidence="3">Uncharacterized protein</fullName>
    </submittedName>
</protein>
<sequence>MVRKAKLLAAEYAKLAILIEGNDIAFTPNTVKSIISFFMEIIDGANSVVSLSNEIDLDIIPVLDSVKNTLKTNIKQLHNSLTTLNEEIHNETAQIIFGDSLNGFNKDIIGTIDEILFAFDSYLFERNETNKQLLHDSCFRLTNNDTLSHIADFLQKSAVTNLYKENFSDAAFDALNSLYSKIIAEILLFYPQCYFIEKNSVLEHKDLDAIQIYVEKQIIANLAKIDVDRETAYFNKTIVSEILKKHLNSGKSMREIAANIGNEFEQNYQNINEKHSYKYSVIVYKDVQGYDDHAVEGNNYRHVFHYNNKNVIIFRGHIKNGSDCAALNEINYKYLSGCSKDLSVLSHAVIERCPNINNAVFITHGANPEIYPQNLESNQWMGYKFIPMKGCWFIKNRALFYSYN</sequence>
<reference evidence="3" key="1">
    <citation type="submission" date="2022-11" db="UniProtKB">
        <authorList>
            <consortium name="WormBaseParasite"/>
        </authorList>
    </citation>
    <scope>IDENTIFICATION</scope>
</reference>